<dbReference type="STRING" id="1859473.BG261_06010"/>
<dbReference type="Proteomes" id="UP000178622">
    <property type="component" value="Unassembled WGS sequence"/>
</dbReference>
<dbReference type="CDD" id="cd06261">
    <property type="entry name" value="TM_PBP2"/>
    <property type="match status" value="1"/>
</dbReference>
<evidence type="ECO:0000256" key="6">
    <source>
        <dbReference type="ARBA" id="ARBA00023136"/>
    </source>
</evidence>
<dbReference type="GO" id="GO:0055085">
    <property type="term" value="P:transmembrane transport"/>
    <property type="evidence" value="ECO:0007669"/>
    <property type="project" value="InterPro"/>
</dbReference>
<dbReference type="Gene3D" id="1.10.3720.10">
    <property type="entry name" value="MetI-like"/>
    <property type="match status" value="1"/>
</dbReference>
<organism evidence="9 10">
    <name type="scientific">Floricoccus tropicus</name>
    <dbReference type="NCBI Taxonomy" id="1859473"/>
    <lineage>
        <taxon>Bacteria</taxon>
        <taxon>Bacillati</taxon>
        <taxon>Bacillota</taxon>
        <taxon>Bacilli</taxon>
        <taxon>Lactobacillales</taxon>
        <taxon>Streptococcaceae</taxon>
        <taxon>Floricoccus</taxon>
    </lineage>
</organism>
<sequence>MWKYILKRLAILFATLLIVITITFFMMQVMPGTPYNNPRLTPDMIAQMNKAYGLDKPLFQQYITYLLNALHGDFGTSFQYANQSVSTLINQRLGISIQLGIQALIIGVILGLIFGAISARHKNDIIDGIVSIISTLGIAVPSFIYAMFLLYILGFRFPIFPVTGWGSFTQTILPTLALAAGPAATTTRFVRSEMIEVLNSDYIELARSKGMDDSEVVRAHAYRNSIIPVLTLIGPMAANLLTGSALIEKIFSIPGIGQQFVTSIPTKDFPVIMGTTIVYSLMLMAMILVTDVIMALVDPRVRLQ</sequence>
<dbReference type="PROSITE" id="PS50928">
    <property type="entry name" value="ABC_TM1"/>
    <property type="match status" value="1"/>
</dbReference>
<evidence type="ECO:0000256" key="5">
    <source>
        <dbReference type="ARBA" id="ARBA00022989"/>
    </source>
</evidence>
<proteinExistence type="inferred from homology"/>
<reference evidence="10" key="1">
    <citation type="submission" date="2016-09" db="EMBL/GenBank/DDBJ databases">
        <title>Draft genome sequence of a novel species of the family Streptococcaceae isolated from flowers.</title>
        <authorList>
            <person name="Chuah L.-O."/>
            <person name="Yap K.-P."/>
            <person name="Thong K.L."/>
            <person name="Liong M.T."/>
            <person name="Ahmad R."/>
            <person name="Rusul G."/>
        </authorList>
    </citation>
    <scope>NUCLEOTIDE SEQUENCE [LARGE SCALE GENOMIC DNA]</scope>
    <source>
        <strain evidence="10">DF1</strain>
    </source>
</reference>
<dbReference type="Pfam" id="PF19300">
    <property type="entry name" value="BPD_transp_1_N"/>
    <property type="match status" value="1"/>
</dbReference>
<name>A0A1E8GJP5_9LACT</name>
<feature type="transmembrane region" description="Helical" evidence="7">
    <location>
        <begin position="277"/>
        <end position="297"/>
    </location>
</feature>
<comment type="similarity">
    <text evidence="7">Belongs to the binding-protein-dependent transport system permease family.</text>
</comment>
<comment type="caution">
    <text evidence="9">The sequence shown here is derived from an EMBL/GenBank/DDBJ whole genome shotgun (WGS) entry which is preliminary data.</text>
</comment>
<evidence type="ECO:0000256" key="4">
    <source>
        <dbReference type="ARBA" id="ARBA00022692"/>
    </source>
</evidence>
<feature type="domain" description="ABC transmembrane type-1" evidence="8">
    <location>
        <begin position="93"/>
        <end position="294"/>
    </location>
</feature>
<protein>
    <submittedName>
        <fullName evidence="9">Peptide ABC transporter permease</fullName>
    </submittedName>
</protein>
<accession>A0A1E8GJP5</accession>
<feature type="transmembrane region" description="Helical" evidence="7">
    <location>
        <begin position="165"/>
        <end position="184"/>
    </location>
</feature>
<feature type="transmembrane region" description="Helical" evidence="7">
    <location>
        <begin position="95"/>
        <end position="117"/>
    </location>
</feature>
<evidence type="ECO:0000259" key="8">
    <source>
        <dbReference type="PROSITE" id="PS50928"/>
    </source>
</evidence>
<dbReference type="InterPro" id="IPR045621">
    <property type="entry name" value="BPD_transp_1_N"/>
</dbReference>
<gene>
    <name evidence="9" type="ORF">BG261_06010</name>
</gene>
<feature type="transmembrane region" description="Helical" evidence="7">
    <location>
        <begin position="9"/>
        <end position="30"/>
    </location>
</feature>
<keyword evidence="10" id="KW-1185">Reference proteome</keyword>
<comment type="subcellular location">
    <subcellularLocation>
        <location evidence="1 7">Cell membrane</location>
        <topology evidence="1 7">Multi-pass membrane protein</topology>
    </subcellularLocation>
</comment>
<dbReference type="PANTHER" id="PTHR43163">
    <property type="entry name" value="DIPEPTIDE TRANSPORT SYSTEM PERMEASE PROTEIN DPPB-RELATED"/>
    <property type="match status" value="1"/>
</dbReference>
<dbReference type="OrthoDB" id="9773683at2"/>
<dbReference type="AlphaFoldDB" id="A0A1E8GJP5"/>
<evidence type="ECO:0000256" key="2">
    <source>
        <dbReference type="ARBA" id="ARBA00022448"/>
    </source>
</evidence>
<feature type="transmembrane region" description="Helical" evidence="7">
    <location>
        <begin position="226"/>
        <end position="247"/>
    </location>
</feature>
<dbReference type="Pfam" id="PF00528">
    <property type="entry name" value="BPD_transp_1"/>
    <property type="match status" value="1"/>
</dbReference>
<dbReference type="PANTHER" id="PTHR43163:SF6">
    <property type="entry name" value="DIPEPTIDE TRANSPORT SYSTEM PERMEASE PROTEIN DPPB-RELATED"/>
    <property type="match status" value="1"/>
</dbReference>
<keyword evidence="5 7" id="KW-1133">Transmembrane helix</keyword>
<keyword evidence="2 7" id="KW-0813">Transport</keyword>
<keyword evidence="6 7" id="KW-0472">Membrane</keyword>
<dbReference type="RefSeq" id="WP_070792861.1">
    <property type="nucleotide sequence ID" value="NZ_MKIR01000024.1"/>
</dbReference>
<dbReference type="SUPFAM" id="SSF161098">
    <property type="entry name" value="MetI-like"/>
    <property type="match status" value="1"/>
</dbReference>
<keyword evidence="4 7" id="KW-0812">Transmembrane</keyword>
<evidence type="ECO:0000256" key="3">
    <source>
        <dbReference type="ARBA" id="ARBA00022475"/>
    </source>
</evidence>
<dbReference type="GO" id="GO:0005886">
    <property type="term" value="C:plasma membrane"/>
    <property type="evidence" value="ECO:0007669"/>
    <property type="project" value="UniProtKB-SubCell"/>
</dbReference>
<evidence type="ECO:0000256" key="7">
    <source>
        <dbReference type="RuleBase" id="RU363032"/>
    </source>
</evidence>
<dbReference type="EMBL" id="MKIR01000024">
    <property type="protein sequence ID" value="OFI48460.1"/>
    <property type="molecule type" value="Genomic_DNA"/>
</dbReference>
<evidence type="ECO:0000313" key="10">
    <source>
        <dbReference type="Proteomes" id="UP000178622"/>
    </source>
</evidence>
<keyword evidence="3" id="KW-1003">Cell membrane</keyword>
<dbReference type="InterPro" id="IPR035906">
    <property type="entry name" value="MetI-like_sf"/>
</dbReference>
<evidence type="ECO:0000313" key="9">
    <source>
        <dbReference type="EMBL" id="OFI48460.1"/>
    </source>
</evidence>
<feature type="transmembrane region" description="Helical" evidence="7">
    <location>
        <begin position="129"/>
        <end position="153"/>
    </location>
</feature>
<dbReference type="InterPro" id="IPR000515">
    <property type="entry name" value="MetI-like"/>
</dbReference>
<evidence type="ECO:0000256" key="1">
    <source>
        <dbReference type="ARBA" id="ARBA00004651"/>
    </source>
</evidence>